<evidence type="ECO:0000259" key="1">
    <source>
        <dbReference type="Pfam" id="PF01973"/>
    </source>
</evidence>
<name>A0ABY3G4X6_9BACT</name>
<dbReference type="PANTHER" id="PTHR41786">
    <property type="entry name" value="MOTILITY ACCESSORY FACTOR MAF"/>
    <property type="match status" value="1"/>
</dbReference>
<dbReference type="Proteomes" id="UP000321614">
    <property type="component" value="Unassembled WGS sequence"/>
</dbReference>
<evidence type="ECO:0000313" key="3">
    <source>
        <dbReference type="Proteomes" id="UP000321614"/>
    </source>
</evidence>
<evidence type="ECO:0000313" key="2">
    <source>
        <dbReference type="EMBL" id="TWO27194.1"/>
    </source>
</evidence>
<feature type="domain" description="6-hydroxymethylpterin diphosphokinase MptE-like" evidence="1">
    <location>
        <begin position="201"/>
        <end position="375"/>
    </location>
</feature>
<accession>A0ABY3G4X6</accession>
<dbReference type="RefSeq" id="WP_147500518.1">
    <property type="nucleotide sequence ID" value="NZ_JANPQO010000008.1"/>
</dbReference>
<dbReference type="InterPro" id="IPR002826">
    <property type="entry name" value="MptE-like"/>
</dbReference>
<protein>
    <submittedName>
        <fullName evidence="2">Motility associated factor glycosyltransferase family protein</fullName>
    </submittedName>
</protein>
<organism evidence="2 3">
    <name type="scientific">Campylobacter insulaenigrae</name>
    <dbReference type="NCBI Taxonomy" id="260714"/>
    <lineage>
        <taxon>Bacteria</taxon>
        <taxon>Pseudomonadati</taxon>
        <taxon>Campylobacterota</taxon>
        <taxon>Epsilonproteobacteria</taxon>
        <taxon>Campylobacterales</taxon>
        <taxon>Campylobacteraceae</taxon>
        <taxon>Campylobacter</taxon>
    </lineage>
</organism>
<dbReference type="PANTHER" id="PTHR41786:SF1">
    <property type="entry name" value="6-HYDROXYMETHYLPTERIN DIPHOSPHOKINASE MPTE-LIKE DOMAIN-CONTAINING PROTEIN"/>
    <property type="match status" value="1"/>
</dbReference>
<keyword evidence="3" id="KW-1185">Reference proteome</keyword>
<dbReference type="EMBL" id="VOAW01000009">
    <property type="protein sequence ID" value="TWO27194.1"/>
    <property type="molecule type" value="Genomic_DNA"/>
</dbReference>
<dbReference type="Pfam" id="PF01973">
    <property type="entry name" value="MptE-like"/>
    <property type="match status" value="1"/>
</dbReference>
<sequence length="629" mass="73552">MSILSKNLASLNNPYLLDQLRKVQNNKFQKIDNGGGINLNFINTKTNIAIYDNLDSYLQEKIKFYQEKYLLYPVLYFYGFGNGILYKCLLKNQNLKHIVVFEDDLELLQIALSNFDFSQELKEQKIIILNSDIDSSDLMILFQKFPFFNFLRVYDMHLHSDYYSDVQTKILKLNDKISQCIKTIILYQGDDIGDTIQGIAQFTYNMSKMITGLTLQSLLQNRNKKSKSAIIVSTGPSLTKQLPLLKRYQDNFSIFCVDSAYSILAKNEIKPDYVLMSERSEMTADLLKQNYENIDKNIVFILLTLVHPLVIKYLEDTKRQYTLTPYTTKFIDNLNLDSFGNLSAGSTVALNALHLACELSHENIIFIGQDLAYANDGTSHPKEYIYGPNYESYTDKESAKAYGGDGIVVTHRFWNMFRLTIQNYIASKEGFKFYNATEGGAHIEGTIEKPFKECCEEFLDKKITKPFEKPVSLDKNMQNDLLIQSYNEIKNNIKFSKGFIEEFQLHLDNLKQYNQKIYQISLFEEKKKMIMQTMQFLDTSKIKLDEYCKSFLYEFIRPFLQQFEFNLARIYVINPRNNDEWLNKNLTWIKDHIFLFEVLIQNIKFANEEILKNIIPLEEEIVKRNLKDI</sequence>
<reference evidence="2 3" key="1">
    <citation type="submission" date="2019-07" db="EMBL/GenBank/DDBJ databases">
        <title>Rapid identification of Enteric Bacteria from Whole Genome Sequences (WGS) using Average Nucleotide Identity (ANI).</title>
        <authorList>
            <person name="Lane C."/>
        </authorList>
    </citation>
    <scope>NUCLEOTIDE SEQUENCE [LARGE SCALE GENOMIC DNA]</scope>
    <source>
        <strain evidence="2 3">2011D-8905</strain>
    </source>
</reference>
<proteinExistence type="predicted"/>
<gene>
    <name evidence="2" type="ORF">ZA01_02500</name>
</gene>
<comment type="caution">
    <text evidence="2">The sequence shown here is derived from an EMBL/GenBank/DDBJ whole genome shotgun (WGS) entry which is preliminary data.</text>
</comment>